<protein>
    <recommendedName>
        <fullName evidence="1">ATP-dependent DNA helicase</fullName>
        <ecNumber evidence="1">5.6.2.3</ecNumber>
    </recommendedName>
</protein>
<name>A0A225W1T5_9STRA</name>
<keyword evidence="1" id="KW-0227">DNA damage</keyword>
<dbReference type="EMBL" id="NBNE01002047">
    <property type="protein sequence ID" value="OWZ11711.1"/>
    <property type="molecule type" value="Genomic_DNA"/>
</dbReference>
<keyword evidence="1" id="KW-0234">DNA repair</keyword>
<proteinExistence type="inferred from homology"/>
<dbReference type="Proteomes" id="UP000198211">
    <property type="component" value="Unassembled WGS sequence"/>
</dbReference>
<comment type="caution">
    <text evidence="4">The sequence shown here is derived from an EMBL/GenBank/DDBJ whole genome shotgun (WGS) entry which is preliminary data.</text>
</comment>
<dbReference type="Pfam" id="PF05970">
    <property type="entry name" value="PIF1"/>
    <property type="match status" value="1"/>
</dbReference>
<evidence type="ECO:0000259" key="2">
    <source>
        <dbReference type="Pfam" id="PF05970"/>
    </source>
</evidence>
<keyword evidence="1 4" id="KW-0347">Helicase</keyword>
<dbReference type="PANTHER" id="PTHR10492">
    <property type="match status" value="1"/>
</dbReference>
<evidence type="ECO:0000313" key="4">
    <source>
        <dbReference type="EMBL" id="OWZ11711.1"/>
    </source>
</evidence>
<sequence>MFRTSLKPNEHSTCGISEQMQMANLIGQARLIIWDEAPMMHRSYHEAGDRTFRYILDNVQEAFGGKKIVFSRDHRQILPVLKDATRTETLKACFDAFLLCCVYPGVGDENLPDRYFVDRANLAPTNVIVRRINELVAGRLSSKKAYLSNDSLEGPEVLVEPEFLNSLNFSGMLPHKMILKMGTPVVMIRNLNSNEGLCNGTRLRVVYAKNTSMPNIMTEPRRGKRVFVPPIVVFSNDKDKAFPFTMRRKQFPVVPVLALTINKAQGQSIHHYQESSVFAHGQPYAELFRVISRKAIKIAIDIETFDEVGSV</sequence>
<accession>A0A225W1T5</accession>
<gene>
    <name evidence="4" type="ORF">PHMEG_00015223</name>
</gene>
<dbReference type="EC" id="5.6.2.3" evidence="1"/>
<dbReference type="GO" id="GO:0000723">
    <property type="term" value="P:telomere maintenance"/>
    <property type="evidence" value="ECO:0007669"/>
    <property type="project" value="InterPro"/>
</dbReference>
<comment type="catalytic activity">
    <reaction evidence="1">
        <text>ATP + H2O = ADP + phosphate + H(+)</text>
        <dbReference type="Rhea" id="RHEA:13065"/>
        <dbReference type="ChEBI" id="CHEBI:15377"/>
        <dbReference type="ChEBI" id="CHEBI:15378"/>
        <dbReference type="ChEBI" id="CHEBI:30616"/>
        <dbReference type="ChEBI" id="CHEBI:43474"/>
        <dbReference type="ChEBI" id="CHEBI:456216"/>
        <dbReference type="EC" id="5.6.2.3"/>
    </reaction>
</comment>
<dbReference type="GO" id="GO:0016887">
    <property type="term" value="F:ATP hydrolysis activity"/>
    <property type="evidence" value="ECO:0007669"/>
    <property type="project" value="RHEA"/>
</dbReference>
<dbReference type="OrthoDB" id="105821at2759"/>
<dbReference type="PANTHER" id="PTHR10492:SF57">
    <property type="entry name" value="ATP-DEPENDENT DNA HELICASE"/>
    <property type="match status" value="1"/>
</dbReference>
<dbReference type="InterPro" id="IPR049163">
    <property type="entry name" value="Pif1-like_2B_dom"/>
</dbReference>
<feature type="domain" description="DNA helicase Pif1-like 2B" evidence="3">
    <location>
        <begin position="162"/>
        <end position="206"/>
    </location>
</feature>
<keyword evidence="1" id="KW-0233">DNA recombination</keyword>
<dbReference type="SUPFAM" id="SSF52540">
    <property type="entry name" value="P-loop containing nucleoside triphosphate hydrolases"/>
    <property type="match status" value="1"/>
</dbReference>
<keyword evidence="5" id="KW-1185">Reference proteome</keyword>
<comment type="similarity">
    <text evidence="1">Belongs to the helicase family.</text>
</comment>
<evidence type="ECO:0000313" key="5">
    <source>
        <dbReference type="Proteomes" id="UP000198211"/>
    </source>
</evidence>
<reference evidence="5" key="1">
    <citation type="submission" date="2017-03" db="EMBL/GenBank/DDBJ databases">
        <title>Phytopthora megakarya and P. palmivora, two closely related causual agents of cacao black pod achieved similar genome size and gene model numbers by different mechanisms.</title>
        <authorList>
            <person name="Ali S."/>
            <person name="Shao J."/>
            <person name="Larry D.J."/>
            <person name="Kronmiller B."/>
            <person name="Shen D."/>
            <person name="Strem M.D."/>
            <person name="Melnick R.L."/>
            <person name="Guiltinan M.J."/>
            <person name="Tyler B.M."/>
            <person name="Meinhardt L.W."/>
            <person name="Bailey B.A."/>
        </authorList>
    </citation>
    <scope>NUCLEOTIDE SEQUENCE [LARGE SCALE GENOMIC DNA]</scope>
    <source>
        <strain evidence="5">zdho120</strain>
    </source>
</reference>
<keyword evidence="1" id="KW-0547">Nucleotide-binding</keyword>
<keyword evidence="1" id="KW-0378">Hydrolase</keyword>
<feature type="domain" description="DNA helicase Pif1-like DEAD-box helicase" evidence="2">
    <location>
        <begin position="2"/>
        <end position="94"/>
    </location>
</feature>
<evidence type="ECO:0000259" key="3">
    <source>
        <dbReference type="Pfam" id="PF21530"/>
    </source>
</evidence>
<dbReference type="GO" id="GO:0005524">
    <property type="term" value="F:ATP binding"/>
    <property type="evidence" value="ECO:0007669"/>
    <property type="project" value="UniProtKB-KW"/>
</dbReference>
<organism evidence="4 5">
    <name type="scientific">Phytophthora megakarya</name>
    <dbReference type="NCBI Taxonomy" id="4795"/>
    <lineage>
        <taxon>Eukaryota</taxon>
        <taxon>Sar</taxon>
        <taxon>Stramenopiles</taxon>
        <taxon>Oomycota</taxon>
        <taxon>Peronosporomycetes</taxon>
        <taxon>Peronosporales</taxon>
        <taxon>Peronosporaceae</taxon>
        <taxon>Phytophthora</taxon>
    </lineage>
</organism>
<dbReference type="GO" id="GO:0043139">
    <property type="term" value="F:5'-3' DNA helicase activity"/>
    <property type="evidence" value="ECO:0007669"/>
    <property type="project" value="UniProtKB-EC"/>
</dbReference>
<dbReference type="AlphaFoldDB" id="A0A225W1T5"/>
<dbReference type="InterPro" id="IPR010285">
    <property type="entry name" value="DNA_helicase_pif1-like_DEAD"/>
</dbReference>
<dbReference type="GO" id="GO:0006310">
    <property type="term" value="P:DNA recombination"/>
    <property type="evidence" value="ECO:0007669"/>
    <property type="project" value="UniProtKB-KW"/>
</dbReference>
<dbReference type="InterPro" id="IPR027417">
    <property type="entry name" value="P-loop_NTPase"/>
</dbReference>
<dbReference type="GO" id="GO:0006281">
    <property type="term" value="P:DNA repair"/>
    <property type="evidence" value="ECO:0007669"/>
    <property type="project" value="UniProtKB-KW"/>
</dbReference>
<evidence type="ECO:0000256" key="1">
    <source>
        <dbReference type="RuleBase" id="RU363044"/>
    </source>
</evidence>
<dbReference type="Gene3D" id="3.40.50.300">
    <property type="entry name" value="P-loop containing nucleotide triphosphate hydrolases"/>
    <property type="match status" value="1"/>
</dbReference>
<comment type="cofactor">
    <cofactor evidence="1">
        <name>Mg(2+)</name>
        <dbReference type="ChEBI" id="CHEBI:18420"/>
    </cofactor>
</comment>
<keyword evidence="1" id="KW-0067">ATP-binding</keyword>
<dbReference type="Pfam" id="PF21530">
    <property type="entry name" value="Pif1_2B_dom"/>
    <property type="match status" value="1"/>
</dbReference>